<organism evidence="2 3">
    <name type="scientific">Apilactobacillus timberlakei</name>
    <dbReference type="NCBI Taxonomy" id="2008380"/>
    <lineage>
        <taxon>Bacteria</taxon>
        <taxon>Bacillati</taxon>
        <taxon>Bacillota</taxon>
        <taxon>Bacilli</taxon>
        <taxon>Lactobacillales</taxon>
        <taxon>Lactobacillaceae</taxon>
        <taxon>Apilactobacillus</taxon>
    </lineage>
</organism>
<dbReference type="RefSeq" id="WP_105988515.1">
    <property type="nucleotide sequence ID" value="NZ_POST01000009.1"/>
</dbReference>
<accession>A0ABY2YRF1</accession>
<evidence type="ECO:0000313" key="3">
    <source>
        <dbReference type="Proteomes" id="UP000767392"/>
    </source>
</evidence>
<dbReference type="EMBL" id="QUAM01000006">
    <property type="protein sequence ID" value="TPR12793.1"/>
    <property type="molecule type" value="Genomic_DNA"/>
</dbReference>
<feature type="transmembrane region" description="Helical" evidence="1">
    <location>
        <begin position="87"/>
        <end position="109"/>
    </location>
</feature>
<evidence type="ECO:0000256" key="1">
    <source>
        <dbReference type="SAM" id="Phobius"/>
    </source>
</evidence>
<sequence>MKRYLQNINEHYSRFCLGIADLIMGLYISSHMNYLDNPSITPPPPIRGAELAATGFADDWWFSLIFMSVGIIMLASVILNTKKLSNLALYINTGLFTMISTSFFIRGVIDSRFNVTWVLSLLVVALTIGIAKGGDDDLK</sequence>
<evidence type="ECO:0000313" key="2">
    <source>
        <dbReference type="EMBL" id="TPR12793.1"/>
    </source>
</evidence>
<gene>
    <name evidence="2" type="ORF">DY048_07220</name>
</gene>
<reference evidence="2 3" key="1">
    <citation type="submission" date="2018-08" db="EMBL/GenBank/DDBJ databases">
        <title>Comparative genomics of wild bee and flower associated Lactobacillus reveals potential adaptation to the bee host.</title>
        <authorList>
            <person name="Vuong H.Q."/>
            <person name="Mcfrederick Q.S."/>
        </authorList>
    </citation>
    <scope>NUCLEOTIDE SEQUENCE [LARGE SCALE GENOMIC DNA]</scope>
    <source>
        <strain evidence="2 3">HV_04</strain>
    </source>
</reference>
<name>A0ABY2YRF1_9LACO</name>
<protein>
    <submittedName>
        <fullName evidence="2">Uncharacterized protein</fullName>
    </submittedName>
</protein>
<keyword evidence="3" id="KW-1185">Reference proteome</keyword>
<dbReference type="Proteomes" id="UP000767392">
    <property type="component" value="Unassembled WGS sequence"/>
</dbReference>
<feature type="transmembrane region" description="Helical" evidence="1">
    <location>
        <begin position="12"/>
        <end position="29"/>
    </location>
</feature>
<feature type="transmembrane region" description="Helical" evidence="1">
    <location>
        <begin position="115"/>
        <end position="134"/>
    </location>
</feature>
<feature type="transmembrane region" description="Helical" evidence="1">
    <location>
        <begin position="60"/>
        <end position="80"/>
    </location>
</feature>
<keyword evidence="1" id="KW-1133">Transmembrane helix</keyword>
<comment type="caution">
    <text evidence="2">The sequence shown here is derived from an EMBL/GenBank/DDBJ whole genome shotgun (WGS) entry which is preliminary data.</text>
</comment>
<proteinExistence type="predicted"/>
<keyword evidence="1" id="KW-0472">Membrane</keyword>
<keyword evidence="1" id="KW-0812">Transmembrane</keyword>